<reference evidence="2" key="1">
    <citation type="submission" date="2022-11" db="UniProtKB">
        <authorList>
            <consortium name="WormBaseParasite"/>
        </authorList>
    </citation>
    <scope>IDENTIFICATION</scope>
</reference>
<evidence type="ECO:0000313" key="1">
    <source>
        <dbReference type="Proteomes" id="UP000887579"/>
    </source>
</evidence>
<sequence length="1329" mass="149372">MATDADSGGFNSFGTLRRSLRQINPFKNKFFRLPATPRLSRSRKVMGRGEEATSWNFERPSSIVGSIRENGLQPPPSVNNNNKAQQDDTPTYDTPSSSSYLPPEYEYRRGEVDDMSSIYGFPPDAVSQLGGSCRLSNRFSRPPLPTFNPPNAHEAETIIHEHMKNLMSSPQPPPSRQQQQLLFLPNTSYAPSGEICDARWQDKRKNNDSPLISPTQSTISLINTQNRAFRSASTGGSMRQDRHSLRPSYQLNGLFNHPSLKSLSPSVVADVNVVCNNSLPKQSFLKISPLFSLSDVLMEGEAENAFLGREWVFKELYQMIIVEHSIFTFIQGSNGSGKTAITRQLILQSLFFSQNSVNGDTVDSGIVIESQSSLNSTLSSKNYEWLRAVGVRIVAYHNCRLYHASTCVIPEFVLNIAAHMYNSPLLQSYADLIRENKELIELLQSESLCFTIEPVELFRKLIIEPLKRVVISDDECMIIIIDAIDEADFHRNESGESIAWLLKQVSTQIPVWLRFILTSATLAPLCGLNVRTLQIDDAELDQRVMRDTQILLEYRITVSPQLEQKLRSCSTSESVNEVIDELVARSRGNQLFLTLLLDLIEQNRINVMSSSMALLPTDLFQLYLLYFNLTFKSLAHFHTVSPIISTIIASLKPLDFDDIYSILNSSQPEPYITRDEVAARLAMLTPMIVKLSNDRYAPLHPTFREWVIKMSDQTDYAIDIRQGHILHSLYLVRKGNLSPELFFELGHHLLKANPYKYMRPGTASDLPNGKDCHILWIQKAAGHLSALQNSLLFERNCYYPNSKVSRLLLLSGANTNCTWPDGSCLLSTFAHTGNITMIQLLIQFSVDVNYVNPKTGQTPIFYAVQKAHLDAVRMLYEHGAKVNIYDNNDLSLLDYTAKTNSVKLMSFLLECEWSVRNQKDKGKNRAEALKRAFETAAANGQVQICEFLLDCTDAITNTSTAMCVACANGQSETVQFLLSRGATLSTNQYWQGKSALICAIESGSWDLVVNVLNSSNIDLNADNTSDDGWTPLIVAARHGHVGLVDLLINRGADIDIKDKKGLTAIMHTVICRHASTAALLIDRGCDITIKDNEGNGLIHLLAQYSNKCLIDRLLEKGLSLEDKNNEDLRAVEIAIRYGNQNAVDIFLRRGARLRTLTWRVAVISEPEFVLVLIRKLLDDAAILFRRKRPLEALHRFEYALEKCSELMGDKIDQENIMQASNVVKSKTEFIRLAPIQAQLREYKVQILLAMASLKRKNHELADALSFTTEGLRLAENNDSRFELYLCRAKCFFDNQNVPKAREDAEAAATIRPDNSDVKNLLSILSMPSI</sequence>
<name>A0AC34F9C4_9BILA</name>
<accession>A0AC34F9C4</accession>
<proteinExistence type="predicted"/>
<dbReference type="WBParaSite" id="ES5_v2.g13736.t1">
    <property type="protein sequence ID" value="ES5_v2.g13736.t1"/>
    <property type="gene ID" value="ES5_v2.g13736"/>
</dbReference>
<organism evidence="1 2">
    <name type="scientific">Panagrolaimus sp. ES5</name>
    <dbReference type="NCBI Taxonomy" id="591445"/>
    <lineage>
        <taxon>Eukaryota</taxon>
        <taxon>Metazoa</taxon>
        <taxon>Ecdysozoa</taxon>
        <taxon>Nematoda</taxon>
        <taxon>Chromadorea</taxon>
        <taxon>Rhabditida</taxon>
        <taxon>Tylenchina</taxon>
        <taxon>Panagrolaimomorpha</taxon>
        <taxon>Panagrolaimoidea</taxon>
        <taxon>Panagrolaimidae</taxon>
        <taxon>Panagrolaimus</taxon>
    </lineage>
</organism>
<dbReference type="Proteomes" id="UP000887579">
    <property type="component" value="Unplaced"/>
</dbReference>
<protein>
    <submittedName>
        <fullName evidence="2">Rolling pebbles</fullName>
    </submittedName>
</protein>
<evidence type="ECO:0000313" key="2">
    <source>
        <dbReference type="WBParaSite" id="ES5_v2.g13736.t1"/>
    </source>
</evidence>